<reference evidence="2" key="1">
    <citation type="submission" date="2016-06" db="EMBL/GenBank/DDBJ databases">
        <title>Draft Genome sequence of the fungus Inonotus baumii.</title>
        <authorList>
            <person name="Zhu H."/>
            <person name="Lin W."/>
        </authorList>
    </citation>
    <scope>NUCLEOTIDE SEQUENCE</scope>
    <source>
        <strain evidence="2">821</strain>
    </source>
</reference>
<dbReference type="OrthoDB" id="3256331at2759"/>
<sequence length="216" mass="23731">MSLSTLPYDSQLDTDHWKKLELTSSDPCRTDIVDADSPERVLYKAKTKERGPKPITTYTDASGNIIAALEWHLRLSDKLSVRDGPKQNVSKWLKSKRSIKGRSKGSSFTDKDGREYTWRNSEAGSGIYLSADESDSSPIAMFIPRKGRFGDPNAQEGTILLSKRAAPLGICDEIVLSALLLEKARRFSGRQSTFSSGGVATAFGIGVLFTGPFTTY</sequence>
<evidence type="ECO:0000259" key="1">
    <source>
        <dbReference type="Pfam" id="PF20236"/>
    </source>
</evidence>
<organism evidence="2 3">
    <name type="scientific">Sanghuangporus baumii</name>
    <name type="common">Phellinus baumii</name>
    <dbReference type="NCBI Taxonomy" id="108892"/>
    <lineage>
        <taxon>Eukaryota</taxon>
        <taxon>Fungi</taxon>
        <taxon>Dikarya</taxon>
        <taxon>Basidiomycota</taxon>
        <taxon>Agaricomycotina</taxon>
        <taxon>Agaricomycetes</taxon>
        <taxon>Hymenochaetales</taxon>
        <taxon>Hymenochaetaceae</taxon>
        <taxon>Sanghuangporus</taxon>
    </lineage>
</organism>
<dbReference type="EMBL" id="LNZH02000195">
    <property type="protein sequence ID" value="OCB87122.1"/>
    <property type="molecule type" value="Genomic_DNA"/>
</dbReference>
<dbReference type="Pfam" id="PF20236">
    <property type="entry name" value="DUF6593"/>
    <property type="match status" value="1"/>
</dbReference>
<dbReference type="Proteomes" id="UP000757232">
    <property type="component" value="Unassembled WGS sequence"/>
</dbReference>
<evidence type="ECO:0000313" key="2">
    <source>
        <dbReference type="EMBL" id="OCB87122.1"/>
    </source>
</evidence>
<dbReference type="AlphaFoldDB" id="A0A9Q5N315"/>
<keyword evidence="3" id="KW-1185">Reference proteome</keyword>
<gene>
    <name evidence="2" type="ORF">A7U60_g5857</name>
</gene>
<proteinExistence type="predicted"/>
<evidence type="ECO:0000313" key="3">
    <source>
        <dbReference type="Proteomes" id="UP000757232"/>
    </source>
</evidence>
<comment type="caution">
    <text evidence="2">The sequence shown here is derived from an EMBL/GenBank/DDBJ whole genome shotgun (WGS) entry which is preliminary data.</text>
</comment>
<accession>A0A9Q5N315</accession>
<feature type="domain" description="DUF6593" evidence="1">
    <location>
        <begin position="26"/>
        <end position="186"/>
    </location>
</feature>
<protein>
    <recommendedName>
        <fullName evidence="1">DUF6593 domain-containing protein</fullName>
    </recommendedName>
</protein>
<name>A0A9Q5N315_SANBA</name>
<dbReference type="InterPro" id="IPR046528">
    <property type="entry name" value="DUF6593"/>
</dbReference>